<dbReference type="EMBL" id="JAENSR010000001">
    <property type="protein sequence ID" value="MBK3457447.1"/>
    <property type="molecule type" value="Genomic_DNA"/>
</dbReference>
<evidence type="ECO:0000259" key="2">
    <source>
        <dbReference type="Pfam" id="PF20178"/>
    </source>
</evidence>
<name>A0ABS1GKV2_9PSED</name>
<dbReference type="RefSeq" id="WP_198809728.1">
    <property type="nucleotide sequence ID" value="NZ_JAEKCT010000005.1"/>
</dbReference>
<dbReference type="InterPro" id="IPR046673">
    <property type="entry name" value="ToxA_N"/>
</dbReference>
<evidence type="ECO:0000256" key="1">
    <source>
        <dbReference type="SAM" id="MobiDB-lite"/>
    </source>
</evidence>
<dbReference type="Proteomes" id="UP000620382">
    <property type="component" value="Unassembled WGS sequence"/>
</dbReference>
<evidence type="ECO:0000313" key="3">
    <source>
        <dbReference type="EMBL" id="MBK3457447.1"/>
    </source>
</evidence>
<feature type="domain" description="Dermonecrotic toxin N-terminal" evidence="2">
    <location>
        <begin position="66"/>
        <end position="347"/>
    </location>
</feature>
<protein>
    <recommendedName>
        <fullName evidence="2">Dermonecrotic toxin N-terminal domain-containing protein</fullName>
    </recommendedName>
</protein>
<feature type="region of interest" description="Disordered" evidence="1">
    <location>
        <begin position="24"/>
        <end position="52"/>
    </location>
</feature>
<reference evidence="3 4" key="1">
    <citation type="submission" date="2021-01" db="EMBL/GenBank/DDBJ databases">
        <title>Antibiotic resistance and phylogeny of Pseudomonas spp. isolated over three decades from chicken meat in the Norwegian food chain.</title>
        <authorList>
            <person name="Moen B."/>
        </authorList>
    </citation>
    <scope>NUCLEOTIDE SEQUENCE [LARGE SCALE GENOMIC DNA]</scope>
    <source>
        <strain evidence="3 4">MF6766</strain>
    </source>
</reference>
<organism evidence="3 4">
    <name type="scientific">Pseudomonas haemolytica</name>
    <dbReference type="NCBI Taxonomy" id="2600065"/>
    <lineage>
        <taxon>Bacteria</taxon>
        <taxon>Pseudomonadati</taxon>
        <taxon>Pseudomonadota</taxon>
        <taxon>Gammaproteobacteria</taxon>
        <taxon>Pseudomonadales</taxon>
        <taxon>Pseudomonadaceae</taxon>
        <taxon>Pseudomonas</taxon>
    </lineage>
</organism>
<proteinExistence type="predicted"/>
<accession>A0ABS1GKV2</accession>
<keyword evidence="4" id="KW-1185">Reference proteome</keyword>
<gene>
    <name evidence="3" type="ORF">JJD71_00020</name>
</gene>
<evidence type="ECO:0000313" key="4">
    <source>
        <dbReference type="Proteomes" id="UP000620382"/>
    </source>
</evidence>
<comment type="caution">
    <text evidence="3">The sequence shown here is derived from an EMBL/GenBank/DDBJ whole genome shotgun (WGS) entry which is preliminary data.</text>
</comment>
<sequence length="1236" mass="136233">MILPPRPLAPIVWDFKPITGDAPAALPSYGVEPLQRPRNPQRHSHSTSTDGQKANYKQLLQTTNNALPRVRDEAKKWAEELVFTLTGLKVDADTVFLNRFQQAQSADTATGWEHLGEEPTVSQSLPDALLSNFNEHDGLPGVLDQEAGLYRVGRGHSTKGGYGAHNQFPLTPSQLMHESWKSDFQARMTQVQENFWRDHGDDYRTLLKGEFVFQAREQLKAYERASPAERLKMPAEHRFTQDHYRLVMGAVANLPLDEHQPLTVKQLQASAPVEGVVTTHMLDINGFPANDILRFTAADDGTHRHLRDRRDGVQVLYIPAHKPPFLPFDSLAQMDQWVARQALESHFCLRDRQDNDVGFWSDFKSFITGDHYSNTGVDSALRYLSSGYWDSIEGTVIDSANVRIHGDVFSVLSDATRKRMASDADVMIKSNSEVTRDTWLNDLTAAAGLAAKFAVIGEPIAIGFATATGLAETTLGTEKAISGDTQAGRKQGTAAALDGLLNTLFSATSGTVKEPVVERPTKITVRTELFADGKQHMVIDHPLKPSAYTLPRANGYDLVDRGRVYRYLNTQPNELTDLESAQHTQARADFEAFCPAPATGGRVRRGANDECFIKLVADLPKSERPLQALEHVRLFPSKAGLFKRERTVVYEKRLHKMVQSDTGPQLLPVANGERITYNAQVRGQIMVDPGFGFYAGESAGALAKDTRVVKLNSISKASDDQRQVRGVVVTSGSQQYLVVEADTAEFYYAPLGKAQTGDITFKKCGPFELSLAQGYRQFLSAQHSVQALEADFIALPTLKKAYKQLKLAGWRTDDIDELKRLCKGLGPDQQREVIYQLQQANAILQPDIALRPHRVSPLETPVDFPSWPAKRQNQFYAQKTKDKVNQVFKATGLGPGNQLRSANDLARADAATLTLGWLRRTTSLRAPNTGDLIMKTGAGNCGEMAILARDILTRSGARATEWHASDAHAFTVVGGPPGIVKPTVDFSEPAWANAWIVDAWADIACPASDYTRQLKATMTQWSQAGWKIRESLNRNMSPLDPDWMDKLINRPKQPYPAEQVTEPAPVLPRPRLKPANTVHVAMGEATTLTAGDEVLSTRSLTDCSAIAVLTDWDGTRYQSRTLMHLTGSNLELGLRGGDTQALLEKLQASLNEGGRVILVGGVSSDSLQGMATTIGQSFHGRQPLRELLRERPGVNVTLAGSLGITVNPDGTFELIEGTGKGLLPQDQVREIFNRLD</sequence>
<dbReference type="Pfam" id="PF20178">
    <property type="entry name" value="ToxA_N"/>
    <property type="match status" value="1"/>
</dbReference>